<evidence type="ECO:0000256" key="7">
    <source>
        <dbReference type="HAMAP-Rule" id="MF_01659"/>
    </source>
</evidence>
<dbReference type="GO" id="GO:0000287">
    <property type="term" value="F:magnesium ion binding"/>
    <property type="evidence" value="ECO:0007669"/>
    <property type="project" value="UniProtKB-UniRule"/>
</dbReference>
<comment type="similarity">
    <text evidence="7">Belongs to the TPP enzyme family. MenD subfamily.</text>
</comment>
<dbReference type="GO" id="GO:0030145">
    <property type="term" value="F:manganese ion binding"/>
    <property type="evidence" value="ECO:0007669"/>
    <property type="project" value="UniProtKB-UniRule"/>
</dbReference>
<evidence type="ECO:0000313" key="11">
    <source>
        <dbReference type="Proteomes" id="UP000479293"/>
    </source>
</evidence>
<feature type="domain" description="Menaquinone biosynthesis protein MenD middle" evidence="9">
    <location>
        <begin position="208"/>
        <end position="330"/>
    </location>
</feature>
<dbReference type="SUPFAM" id="SSF52518">
    <property type="entry name" value="Thiamin diphosphate-binding fold (THDP-binding)"/>
    <property type="match status" value="2"/>
</dbReference>
<accession>A0A7C9BKL5</accession>
<dbReference type="SUPFAM" id="SSF52467">
    <property type="entry name" value="DHS-like NAD/FAD-binding domain"/>
    <property type="match status" value="1"/>
</dbReference>
<dbReference type="GO" id="GO:0070204">
    <property type="term" value="F:2-succinyl-5-enolpyruvyl-6-hydroxy-3-cyclohexene-1-carboxylic-acid synthase activity"/>
    <property type="evidence" value="ECO:0007669"/>
    <property type="project" value="UniProtKB-UniRule"/>
</dbReference>
<dbReference type="GO" id="GO:0030976">
    <property type="term" value="F:thiamine pyrophosphate binding"/>
    <property type="evidence" value="ECO:0007669"/>
    <property type="project" value="UniProtKB-UniRule"/>
</dbReference>
<evidence type="ECO:0000256" key="4">
    <source>
        <dbReference type="ARBA" id="ARBA00022842"/>
    </source>
</evidence>
<comment type="catalytic activity">
    <reaction evidence="7">
        <text>isochorismate + 2-oxoglutarate + H(+) = 5-enolpyruvoyl-6-hydroxy-2-succinyl-cyclohex-3-ene-1-carboxylate + CO2</text>
        <dbReference type="Rhea" id="RHEA:25593"/>
        <dbReference type="ChEBI" id="CHEBI:15378"/>
        <dbReference type="ChEBI" id="CHEBI:16526"/>
        <dbReference type="ChEBI" id="CHEBI:16810"/>
        <dbReference type="ChEBI" id="CHEBI:29780"/>
        <dbReference type="ChEBI" id="CHEBI:58818"/>
        <dbReference type="EC" id="2.2.1.9"/>
    </reaction>
</comment>
<dbReference type="NCBIfam" id="TIGR00173">
    <property type="entry name" value="menD"/>
    <property type="match status" value="1"/>
</dbReference>
<keyword evidence="3 7" id="KW-0479">Metal-binding</keyword>
<organism evidence="10 11">
    <name type="scientific">Salmonirosea aquatica</name>
    <dbReference type="NCBI Taxonomy" id="2654236"/>
    <lineage>
        <taxon>Bacteria</taxon>
        <taxon>Pseudomonadati</taxon>
        <taxon>Bacteroidota</taxon>
        <taxon>Cytophagia</taxon>
        <taxon>Cytophagales</taxon>
        <taxon>Spirosomataceae</taxon>
        <taxon>Salmonirosea</taxon>
    </lineage>
</organism>
<comment type="cofactor">
    <cofactor evidence="7">
        <name>Mg(2+)</name>
        <dbReference type="ChEBI" id="CHEBI:18420"/>
    </cofactor>
    <cofactor evidence="7">
        <name>Mn(2+)</name>
        <dbReference type="ChEBI" id="CHEBI:29035"/>
    </cofactor>
</comment>
<keyword evidence="2 7" id="KW-0808">Transferase</keyword>
<dbReference type="AlphaFoldDB" id="A0A7C9BKL5"/>
<dbReference type="InterPro" id="IPR029035">
    <property type="entry name" value="DHS-like_NAD/FAD-binding_dom"/>
</dbReference>
<keyword evidence="4 7" id="KW-0460">Magnesium</keyword>
<dbReference type="InterPro" id="IPR032264">
    <property type="entry name" value="MenD_middle"/>
</dbReference>
<dbReference type="PANTHER" id="PTHR42916">
    <property type="entry name" value="2-SUCCINYL-5-ENOLPYRUVYL-6-HYDROXY-3-CYCLOHEXENE-1-CARBOXYLATE SYNTHASE"/>
    <property type="match status" value="1"/>
</dbReference>
<dbReference type="Proteomes" id="UP000479293">
    <property type="component" value="Unassembled WGS sequence"/>
</dbReference>
<dbReference type="Gene3D" id="3.40.50.970">
    <property type="match status" value="2"/>
</dbReference>
<feature type="domain" description="Thiamine pyrophosphate enzyme N-terminal TPP-binding" evidence="8">
    <location>
        <begin position="10"/>
        <end position="115"/>
    </location>
</feature>
<dbReference type="InterPro" id="IPR029061">
    <property type="entry name" value="THDP-binding"/>
</dbReference>
<protein>
    <recommendedName>
        <fullName evidence="7">2-succinyl-5-enolpyruvyl-6-hydroxy-3-cyclohexene-1-carboxylate synthase</fullName>
        <shortName evidence="7">SEPHCHC synthase</shortName>
        <ecNumber evidence="7">2.2.1.9</ecNumber>
    </recommendedName>
    <alternativeName>
        <fullName evidence="7">Menaquinone biosynthesis protein MenD</fullName>
    </alternativeName>
</protein>
<dbReference type="CDD" id="cd02009">
    <property type="entry name" value="TPP_SHCHC_synthase"/>
    <property type="match status" value="1"/>
</dbReference>
<dbReference type="CDD" id="cd07037">
    <property type="entry name" value="TPP_PYR_MenD"/>
    <property type="match status" value="1"/>
</dbReference>
<evidence type="ECO:0000256" key="3">
    <source>
        <dbReference type="ARBA" id="ARBA00022723"/>
    </source>
</evidence>
<proteinExistence type="inferred from homology"/>
<keyword evidence="6 7" id="KW-0464">Manganese</keyword>
<comment type="function">
    <text evidence="7">Catalyzes the thiamine diphosphate-dependent decarboxylation of 2-oxoglutarate and the subsequent addition of the resulting succinic semialdehyde-thiamine pyrophosphate anion to isochorismate to yield 2-succinyl-5-enolpyruvyl-6-hydroxy-3-cyclohexene-1-carboxylate (SEPHCHC).</text>
</comment>
<evidence type="ECO:0000256" key="2">
    <source>
        <dbReference type="ARBA" id="ARBA00022679"/>
    </source>
</evidence>
<dbReference type="EMBL" id="WHLY01000002">
    <property type="protein sequence ID" value="MPR36394.1"/>
    <property type="molecule type" value="Genomic_DNA"/>
</dbReference>
<reference evidence="10 11" key="1">
    <citation type="submission" date="2019-10" db="EMBL/GenBank/DDBJ databases">
        <title>Draft Genome Sequence of Cytophagaceae sp. SJW1-29.</title>
        <authorList>
            <person name="Choi A."/>
        </authorList>
    </citation>
    <scope>NUCLEOTIDE SEQUENCE [LARGE SCALE GENOMIC DNA]</scope>
    <source>
        <strain evidence="10 11">SJW1-29</strain>
    </source>
</reference>
<dbReference type="HAMAP" id="MF_01659">
    <property type="entry name" value="MenD"/>
    <property type="match status" value="1"/>
</dbReference>
<sequence>MAILQPLIDLVELCHLHGVTNAVISPGSRSAVLTLALARNPHIQCTVVMDERAAGFVALGMAQQLGKPVVLVCTSGSAAYNFAPAITEAYFQQIPLLILTADRPNEWIHQNDGQTIYQSGIYGRHVKASYELPADYVHPDASWYINRITNEALLTSLDKPRGPVHINVPIREPFYPQATENFIPSANLRVIEKIETLSVLPDPVWHSLLDEWENADKILIAVGQYTPGGELKSILTKLTEEFQIPVLGEILGNLAVHEQSLMNHELILGSWNQEILQPDLLITLGGSFLSKNLKKFLRELPPRNHWHISEDSHVIDPFQTITRQIKVSPEYFFPKLFEDVDYLRFVQNDEGGQDEEYLAEWVRAERYIARTKFRFLDDLTSFNDLSAVYFLLKNMPYPAQLHVANSMPIRYASIMGMDRNDIIVYANRGTSGIDGCVSTAIGSSLLTTLPVYLLVGDVAFFYDRNGLLISNLPPNLKIVLLNNSGGTIFRMIEGPASQPELEEYFETRHAYTAVRTAQDSSMLYWAVEEMVELQSVWTVFVEAEKPALLEIRTDPVINAEVFRQLKQSVRIEK</sequence>
<dbReference type="PANTHER" id="PTHR42916:SF1">
    <property type="entry name" value="PROTEIN PHYLLO, CHLOROPLASTIC"/>
    <property type="match status" value="1"/>
</dbReference>
<comment type="cofactor">
    <cofactor evidence="7">
        <name>thiamine diphosphate</name>
        <dbReference type="ChEBI" id="CHEBI:58937"/>
    </cofactor>
    <text evidence="7">Binds 1 thiamine pyrophosphate per subunit.</text>
</comment>
<comment type="caution">
    <text evidence="10">The sequence shown here is derived from an EMBL/GenBank/DDBJ whole genome shotgun (WGS) entry which is preliminary data.</text>
</comment>
<dbReference type="InterPro" id="IPR004433">
    <property type="entry name" value="MenaQ_synth_MenD"/>
</dbReference>
<dbReference type="UniPathway" id="UPA00079"/>
<evidence type="ECO:0000313" key="10">
    <source>
        <dbReference type="EMBL" id="MPR36394.1"/>
    </source>
</evidence>
<evidence type="ECO:0000259" key="9">
    <source>
        <dbReference type="Pfam" id="PF16582"/>
    </source>
</evidence>
<keyword evidence="1 7" id="KW-0474">Menaquinone biosynthesis</keyword>
<comment type="pathway">
    <text evidence="7">Quinol/quinone metabolism; 1,4-dihydroxy-2-naphthoate biosynthesis; 1,4-dihydroxy-2-naphthoate from chorismate: step 2/7.</text>
</comment>
<evidence type="ECO:0000256" key="1">
    <source>
        <dbReference type="ARBA" id="ARBA00022428"/>
    </source>
</evidence>
<comment type="pathway">
    <text evidence="7">Quinol/quinone metabolism; menaquinone biosynthesis.</text>
</comment>
<dbReference type="RefSeq" id="WP_152764251.1">
    <property type="nucleotide sequence ID" value="NZ_WHLY01000002.1"/>
</dbReference>
<evidence type="ECO:0000259" key="8">
    <source>
        <dbReference type="Pfam" id="PF02776"/>
    </source>
</evidence>
<evidence type="ECO:0000256" key="5">
    <source>
        <dbReference type="ARBA" id="ARBA00023052"/>
    </source>
</evidence>
<keyword evidence="5 7" id="KW-0786">Thiamine pyrophosphate</keyword>
<comment type="subunit">
    <text evidence="7">Homodimer.</text>
</comment>
<dbReference type="Pfam" id="PF16582">
    <property type="entry name" value="TPP_enzyme_M_2"/>
    <property type="match status" value="1"/>
</dbReference>
<dbReference type="Pfam" id="PF02776">
    <property type="entry name" value="TPP_enzyme_N"/>
    <property type="match status" value="1"/>
</dbReference>
<dbReference type="GO" id="GO:0009234">
    <property type="term" value="P:menaquinone biosynthetic process"/>
    <property type="evidence" value="ECO:0007669"/>
    <property type="project" value="UniProtKB-UniRule"/>
</dbReference>
<dbReference type="EC" id="2.2.1.9" evidence="7"/>
<evidence type="ECO:0000256" key="6">
    <source>
        <dbReference type="ARBA" id="ARBA00023211"/>
    </source>
</evidence>
<dbReference type="Gene3D" id="3.40.50.1220">
    <property type="entry name" value="TPP-binding domain"/>
    <property type="match status" value="1"/>
</dbReference>
<dbReference type="PIRSF" id="PIRSF004983">
    <property type="entry name" value="MenD"/>
    <property type="match status" value="1"/>
</dbReference>
<dbReference type="InterPro" id="IPR012001">
    <property type="entry name" value="Thiamin_PyroP_enz_TPP-bd_dom"/>
</dbReference>
<gene>
    <name evidence="7 10" type="primary">menD</name>
    <name evidence="10" type="ORF">GBK04_24390</name>
</gene>
<keyword evidence="11" id="KW-1185">Reference proteome</keyword>
<name>A0A7C9BKL5_9BACT</name>
<dbReference type="UniPathway" id="UPA01057">
    <property type="reaction ID" value="UER00164"/>
</dbReference>